<sequence length="698" mass="78546">MNTRARLSFMLPVLLMLSLGMALPVTADQRFMDKEDHPALKRIIGMDYERQKQVFERIGIPVSDDFYHCLCSRARYGSSTTSTSYHPAALPGWDDMYICGRPGGPCMTRGFGCWRNPLPSDPRIWRFCSGRDGYAGEDILEDLLGALSELPQAGIDYGQKLDECREHHSLRTSPDSIRDFQYGYDYLASQGVPVLPPPSSVTRELQREAEYDRQDLQRRLSRIEQRVEKELEVSLVQELGKELITHKHTHTAIAELARAVNKTAQQELSKELEDLQKASNGDQGQIIVLQSRLNRAEQEGARIETLLTGLGAAQDAHKLPGIFSDATSGDPRQMGQALIDTTDLVEKYFKKYQKSTGAAARQWRDMAAQGLSPEDARRFEQIIENEQVINTALSGVSTALKAGKWGAYAYDAYQDYKRLRAEADRMAASGRYTEAQARMLNAFNVMSDLSRRAAGRLPPGISEMSQFYAEALALPGQVDQMMRELVDRHDVMADISGTQAQTEAMRRFGEAHPNASLDRDDYLFRQAGLSAYIHQPGGGQRGIDRPYVLLPRADADPIYIDQRTRDRLMEAAYYFPLANDRRMTDADVEELLRNVGDAGTSLAIDDWRRAAEKRLKDAAYAGQRAELIGPDEISMQTLTAFSSVVWESLPERCQFSRSTEKRLLRAYARQPEAVESWIREHGLALTVAEARRDARQGQ</sequence>
<organism evidence="3 4">
    <name type="scientific">Ectothiorhodospira haloalkaliphila</name>
    <dbReference type="NCBI Taxonomy" id="421628"/>
    <lineage>
        <taxon>Bacteria</taxon>
        <taxon>Pseudomonadati</taxon>
        <taxon>Pseudomonadota</taxon>
        <taxon>Gammaproteobacteria</taxon>
        <taxon>Chromatiales</taxon>
        <taxon>Ectothiorhodospiraceae</taxon>
        <taxon>Ectothiorhodospira</taxon>
    </lineage>
</organism>
<evidence type="ECO:0000313" key="4">
    <source>
        <dbReference type="Proteomes" id="UP000019442"/>
    </source>
</evidence>
<protein>
    <submittedName>
        <fullName evidence="3">Uncharacterized protein</fullName>
    </submittedName>
</protein>
<dbReference type="AlphaFoldDB" id="W8KLI7"/>
<evidence type="ECO:0000256" key="1">
    <source>
        <dbReference type="SAM" id="Coils"/>
    </source>
</evidence>
<dbReference type="HOGENOM" id="CLU_394705_0_0_6"/>
<evidence type="ECO:0000256" key="2">
    <source>
        <dbReference type="SAM" id="SignalP"/>
    </source>
</evidence>
<dbReference type="Proteomes" id="UP000019442">
    <property type="component" value="Chromosome"/>
</dbReference>
<dbReference type="EMBL" id="CP007268">
    <property type="protein sequence ID" value="AHK80619.1"/>
    <property type="molecule type" value="Genomic_DNA"/>
</dbReference>
<dbReference type="KEGG" id="hhc:M911_04975"/>
<proteinExistence type="predicted"/>
<dbReference type="OrthoDB" id="7847277at2"/>
<gene>
    <name evidence="3" type="ORF">M911_04975</name>
</gene>
<feature type="chain" id="PRO_5004912283" evidence="2">
    <location>
        <begin position="28"/>
        <end position="698"/>
    </location>
</feature>
<feature type="signal peptide" evidence="2">
    <location>
        <begin position="1"/>
        <end position="27"/>
    </location>
</feature>
<keyword evidence="2" id="KW-0732">Signal</keyword>
<evidence type="ECO:0000313" key="3">
    <source>
        <dbReference type="EMBL" id="AHK80619.1"/>
    </source>
</evidence>
<keyword evidence="4" id="KW-1185">Reference proteome</keyword>
<feature type="coiled-coil region" evidence="1">
    <location>
        <begin position="206"/>
        <end position="233"/>
    </location>
</feature>
<accession>W8KLI7</accession>
<reference evidence="3 4" key="1">
    <citation type="journal article" date="2014" name="J Genomics">
        <title>Draft Genome Sequence of the Extremely Halophilic Phototrophic Purple Sulfur Bacterium Halorhodospira halochloris.</title>
        <authorList>
            <person name="Singh K.S."/>
            <person name="Kirksey J."/>
            <person name="Hoff W.D."/>
            <person name="Deole R."/>
        </authorList>
    </citation>
    <scope>NUCLEOTIDE SEQUENCE [LARGE SCALE GENOMIC DNA]</scope>
    <source>
        <strain evidence="3 4">A</strain>
    </source>
</reference>
<keyword evidence="1" id="KW-0175">Coiled coil</keyword>
<reference evidence="4" key="2">
    <citation type="submission" date="2014-02" db="EMBL/GenBank/DDBJ databases">
        <title>Draft Genome Sequence of extremely halophilic bacteria Halorhodospira halochloris.</title>
        <authorList>
            <person name="Singh K.S."/>
        </authorList>
    </citation>
    <scope>NUCLEOTIDE SEQUENCE [LARGE SCALE GENOMIC DNA]</scope>
    <source>
        <strain evidence="4">A</strain>
    </source>
</reference>
<dbReference type="RefSeq" id="WP_025281007.1">
    <property type="nucleotide sequence ID" value="NZ_CP007268.1"/>
</dbReference>
<name>W8KLI7_9GAMM</name>